<dbReference type="InterPro" id="IPR051918">
    <property type="entry name" value="STPP_CPPED1"/>
</dbReference>
<dbReference type="EMBL" id="PUEC01000008">
    <property type="protein sequence ID" value="PWB02949.1"/>
    <property type="molecule type" value="Genomic_DNA"/>
</dbReference>
<feature type="domain" description="Calcineurin-like phosphoesterase C-terminal" evidence="2">
    <location>
        <begin position="342"/>
        <end position="505"/>
    </location>
</feature>
<feature type="domain" description="Calcineurin-like phosphoesterase" evidence="1">
    <location>
        <begin position="174"/>
        <end position="326"/>
    </location>
</feature>
<accession>A0A2V1IKG1</accession>
<dbReference type="AlphaFoldDB" id="A0A2V1IKG1"/>
<dbReference type="Pfam" id="PF16370">
    <property type="entry name" value="MetallophosC"/>
    <property type="match status" value="1"/>
</dbReference>
<dbReference type="Proteomes" id="UP000244905">
    <property type="component" value="Unassembled WGS sequence"/>
</dbReference>
<dbReference type="PROSITE" id="PS51257">
    <property type="entry name" value="PROKAR_LIPOPROTEIN"/>
    <property type="match status" value="1"/>
</dbReference>
<comment type="caution">
    <text evidence="4">The sequence shown here is derived from an EMBL/GenBank/DDBJ whole genome shotgun (WGS) entry which is preliminary data.</text>
</comment>
<gene>
    <name evidence="4" type="ORF">C5O23_04730</name>
</gene>
<dbReference type="InterPro" id="IPR029052">
    <property type="entry name" value="Metallo-depent_PP-like"/>
</dbReference>
<evidence type="ECO:0000259" key="1">
    <source>
        <dbReference type="Pfam" id="PF00149"/>
    </source>
</evidence>
<keyword evidence="5" id="KW-1185">Reference proteome</keyword>
<reference evidence="5" key="1">
    <citation type="submission" date="2018-02" db="EMBL/GenBank/DDBJ databases">
        <authorList>
            <person name="Clavel T."/>
            <person name="Strowig T."/>
        </authorList>
    </citation>
    <scope>NUCLEOTIDE SEQUENCE [LARGE SCALE GENOMIC DNA]</scope>
    <source>
        <strain evidence="5">DSM 103720</strain>
    </source>
</reference>
<dbReference type="SUPFAM" id="SSF56300">
    <property type="entry name" value="Metallo-dependent phosphatases"/>
    <property type="match status" value="1"/>
</dbReference>
<dbReference type="Pfam" id="PF16371">
    <property type="entry name" value="MetallophosN"/>
    <property type="match status" value="1"/>
</dbReference>
<evidence type="ECO:0000259" key="3">
    <source>
        <dbReference type="Pfam" id="PF16371"/>
    </source>
</evidence>
<name>A0A2V1IKG1_9BACT</name>
<protein>
    <recommendedName>
        <fullName evidence="6">Serine/threonine protein phosphatase</fullName>
    </recommendedName>
</protein>
<evidence type="ECO:0000313" key="4">
    <source>
        <dbReference type="EMBL" id="PWB02949.1"/>
    </source>
</evidence>
<dbReference type="Gene3D" id="3.60.21.10">
    <property type="match status" value="1"/>
</dbReference>
<dbReference type="GeneID" id="82525649"/>
<dbReference type="PANTHER" id="PTHR43143:SF1">
    <property type="entry name" value="SERINE_THREONINE-PROTEIN PHOSPHATASE CPPED1"/>
    <property type="match status" value="1"/>
</dbReference>
<dbReference type="InterPro" id="IPR004843">
    <property type="entry name" value="Calcineurin-like_PHP"/>
</dbReference>
<evidence type="ECO:0000259" key="2">
    <source>
        <dbReference type="Pfam" id="PF16370"/>
    </source>
</evidence>
<evidence type="ECO:0000313" key="5">
    <source>
        <dbReference type="Proteomes" id="UP000244905"/>
    </source>
</evidence>
<dbReference type="InterPro" id="IPR032288">
    <property type="entry name" value="Metallophos_C"/>
</dbReference>
<sequence>MKLFRYMASAMVAVSLLASCSDDVVAERRPGADSDPLTIKAQFGKNLVGRVTVDGQPRQGVVVSDGINVMTTDANGEYQMYTTGRQHVFISVPADCELPTLLGDPKFYKTLDYSDAAIIQRDFRLVSIPKKTEWTLFTMADPQIGNEKDITDFVGMIPRMAEFASSLPSNVYGISLGDIVWNKPEYFDTYAKEMRNIPVPVFSVIGNHDHNEGIKNDTESDKDFRDALGPTYYSANIGDCHLVVLDDVFYRGVNGRNDYTGTITEAQLEWLEKDLSYVDPDKAVIIGLHIPTKRRNSSTHVTNNQALYDLVKDFREVQILSGHSHNHYTTTIASNITETTFAAVMGAYWYPLCNDGSPRGYGALDFKGNTLVNKYFIGDGCDRDYQMKLYHPEDAVLWNPSKNAGDPYDKILANIFCWHEDWTVEVKEDAGSWTVLPASARLIPSQNGGKCWDPDVRKCLVDGVIPANHGGSAPENNNDHMFLYTPQPGWQSVSFRATDSFGNVYTETITNN</sequence>
<dbReference type="PANTHER" id="PTHR43143">
    <property type="entry name" value="METALLOPHOSPHOESTERASE, CALCINEURIN SUPERFAMILY"/>
    <property type="match status" value="1"/>
</dbReference>
<feature type="domain" description="Calcineurin-like phosphoesterase N-terminal" evidence="3">
    <location>
        <begin position="49"/>
        <end position="125"/>
    </location>
</feature>
<dbReference type="GO" id="GO:0016787">
    <property type="term" value="F:hydrolase activity"/>
    <property type="evidence" value="ECO:0007669"/>
    <property type="project" value="InterPro"/>
</dbReference>
<dbReference type="InterPro" id="IPR032285">
    <property type="entry name" value="Metallophos_N"/>
</dbReference>
<dbReference type="Pfam" id="PF00149">
    <property type="entry name" value="Metallophos"/>
    <property type="match status" value="1"/>
</dbReference>
<evidence type="ECO:0008006" key="6">
    <source>
        <dbReference type="Google" id="ProtNLM"/>
    </source>
</evidence>
<proteinExistence type="predicted"/>
<organism evidence="4 5">
    <name type="scientific">Duncaniella muris</name>
    <dbReference type="NCBI Taxonomy" id="2094150"/>
    <lineage>
        <taxon>Bacteria</taxon>
        <taxon>Pseudomonadati</taxon>
        <taxon>Bacteroidota</taxon>
        <taxon>Bacteroidia</taxon>
        <taxon>Bacteroidales</taxon>
        <taxon>Muribaculaceae</taxon>
        <taxon>Duncaniella</taxon>
    </lineage>
</organism>
<dbReference type="RefSeq" id="WP_107031799.1">
    <property type="nucleotide sequence ID" value="NZ_CAJSYL010000005.1"/>
</dbReference>